<protein>
    <submittedName>
        <fullName evidence="3">Uncharacterized protein</fullName>
    </submittedName>
</protein>
<dbReference type="AlphaFoldDB" id="A0AAV5UFD7"/>
<reference evidence="3" key="1">
    <citation type="submission" date="2023-10" db="EMBL/GenBank/DDBJ databases">
        <title>Genome assembly of Pristionchus species.</title>
        <authorList>
            <person name="Yoshida K."/>
            <person name="Sommer R.J."/>
        </authorList>
    </citation>
    <scope>NUCLEOTIDE SEQUENCE</scope>
    <source>
        <strain evidence="3">RS0144</strain>
    </source>
</reference>
<feature type="region of interest" description="Disordered" evidence="2">
    <location>
        <begin position="677"/>
        <end position="700"/>
    </location>
</feature>
<feature type="non-terminal residue" evidence="3">
    <location>
        <position position="781"/>
    </location>
</feature>
<feature type="non-terminal residue" evidence="3">
    <location>
        <position position="1"/>
    </location>
</feature>
<dbReference type="Proteomes" id="UP001432027">
    <property type="component" value="Unassembled WGS sequence"/>
</dbReference>
<feature type="compositionally biased region" description="Basic residues" evidence="2">
    <location>
        <begin position="1"/>
        <end position="10"/>
    </location>
</feature>
<evidence type="ECO:0000313" key="4">
    <source>
        <dbReference type="Proteomes" id="UP001432027"/>
    </source>
</evidence>
<feature type="compositionally biased region" description="Basic and acidic residues" evidence="2">
    <location>
        <begin position="20"/>
        <end position="30"/>
    </location>
</feature>
<accession>A0AAV5UFD7</accession>
<name>A0AAV5UFD7_9BILA</name>
<evidence type="ECO:0000256" key="1">
    <source>
        <dbReference type="SAM" id="Coils"/>
    </source>
</evidence>
<gene>
    <name evidence="3" type="ORF">PENTCL1PPCAC_26833</name>
</gene>
<feature type="region of interest" description="Disordered" evidence="2">
    <location>
        <begin position="1"/>
        <end position="33"/>
    </location>
</feature>
<feature type="coiled-coil region" evidence="1">
    <location>
        <begin position="285"/>
        <end position="319"/>
    </location>
</feature>
<evidence type="ECO:0000313" key="3">
    <source>
        <dbReference type="EMBL" id="GMT04659.1"/>
    </source>
</evidence>
<dbReference type="EMBL" id="BTSX01000006">
    <property type="protein sequence ID" value="GMT04659.1"/>
    <property type="molecule type" value="Genomic_DNA"/>
</dbReference>
<keyword evidence="4" id="KW-1185">Reference proteome</keyword>
<keyword evidence="1" id="KW-0175">Coiled coil</keyword>
<proteinExistence type="predicted"/>
<comment type="caution">
    <text evidence="3">The sequence shown here is derived from an EMBL/GenBank/DDBJ whole genome shotgun (WGS) entry which is preliminary data.</text>
</comment>
<organism evidence="3 4">
    <name type="scientific">Pristionchus entomophagus</name>
    <dbReference type="NCBI Taxonomy" id="358040"/>
    <lineage>
        <taxon>Eukaryota</taxon>
        <taxon>Metazoa</taxon>
        <taxon>Ecdysozoa</taxon>
        <taxon>Nematoda</taxon>
        <taxon>Chromadorea</taxon>
        <taxon>Rhabditida</taxon>
        <taxon>Rhabditina</taxon>
        <taxon>Diplogasteromorpha</taxon>
        <taxon>Diplogasteroidea</taxon>
        <taxon>Neodiplogasteridae</taxon>
        <taxon>Pristionchus</taxon>
    </lineage>
</organism>
<evidence type="ECO:0000256" key="2">
    <source>
        <dbReference type="SAM" id="MobiDB-lite"/>
    </source>
</evidence>
<sequence>LVSCHWKRRMPTPPATNRKAAADSNEKKDDSDIEWIDVDPDAEEPEQKTLFTEDFFQSHKYLKEQAEKFFDPSSNTNVVNIPKAMRMEMANYATAMFEWICCLPTVDILVELSGFPDLPFPVTPDQKRILIKREYGARLSDMWKQTKDTEKMANQLKLNKNVALLTLLNYAFANSNYEMDVFPLLKAYGISREDYKMVAEFVFSNSCPKEDWEEPVELIQETKIHPIDVSVALYLMKSECAAGKLAIIAWEKLERDLTAVPIEFLQKFEQPLLEGFKQLRNSPEAKANRKKEEEMKQKLRNATKDLLDMKSEMKSVTQQIAIRRNELADLRRMFVEVLAMTRPDDVDETGVDEDIICLKSFTPFDGSPRLSSFKGQLTLKQQDFVVEPDMVVLARSKDDAPEKFRKATVMSQKENGNWEVGFSDDSIATIPLSSLAEYQPMKGKAPICSEGVRVIARVRHPCLPNEAPGLYSGTIISRYDLHTEEYAVAFDDSFEEYVGINEIHLMMAQPFNEHEIWDRSYAHHLMTSNDKAPGPSEERRLFLLMFFGTYPEWNMVKMNEKVGKNIAVQHRNGEGWVAKVLKVDRHMIWLRFSPKEAGLNSMHGCLHFPCKKHDHLDEKMYRGNPRLKQVSAMCDFDKALEIYRSANFEVVMNMHSYIIKELENRKNARIRQQHHQRRLHAASGTSFEPAIPNESKLHGGKRQTARKCGVGLLVEPEVPEENKIKKIKLEPRIEYHKVASKLEERGNDIYHAVCTPECLKGMDAEPIGHRFMNPEISPFYV</sequence>